<evidence type="ECO:0000256" key="7">
    <source>
        <dbReference type="ARBA" id="ARBA00022737"/>
    </source>
</evidence>
<evidence type="ECO:0000256" key="1">
    <source>
        <dbReference type="ARBA" id="ARBA00004236"/>
    </source>
</evidence>
<dbReference type="GO" id="GO:0000902">
    <property type="term" value="P:cell morphogenesis"/>
    <property type="evidence" value="ECO:0007669"/>
    <property type="project" value="TreeGrafter"/>
</dbReference>
<dbReference type="GO" id="GO:0016342">
    <property type="term" value="C:catenin complex"/>
    <property type="evidence" value="ECO:0007669"/>
    <property type="project" value="TreeGrafter"/>
</dbReference>
<dbReference type="FunFam" id="2.60.40.60:FF:000095">
    <property type="entry name" value="Cadherin 13"/>
    <property type="match status" value="1"/>
</dbReference>
<dbReference type="GO" id="GO:0005737">
    <property type="term" value="C:cytoplasm"/>
    <property type="evidence" value="ECO:0007669"/>
    <property type="project" value="UniProtKB-SubCell"/>
</dbReference>
<dbReference type="PRINTS" id="PR00205">
    <property type="entry name" value="CADHERIN"/>
</dbReference>
<dbReference type="GO" id="GO:0016477">
    <property type="term" value="P:cell migration"/>
    <property type="evidence" value="ECO:0007669"/>
    <property type="project" value="TreeGrafter"/>
</dbReference>
<dbReference type="InterPro" id="IPR020894">
    <property type="entry name" value="Cadherin_CS"/>
</dbReference>
<keyword evidence="9" id="KW-0130">Cell adhesion</keyword>
<dbReference type="PROSITE" id="PS00232">
    <property type="entry name" value="CADHERIN_1"/>
    <property type="match status" value="2"/>
</dbReference>
<feature type="domain" description="Cadherin" evidence="13">
    <location>
        <begin position="232"/>
        <end position="339"/>
    </location>
</feature>
<evidence type="ECO:0000256" key="8">
    <source>
        <dbReference type="ARBA" id="ARBA00022837"/>
    </source>
</evidence>
<dbReference type="FunFam" id="2.60.40.60:FF:000011">
    <property type="entry name" value="Cadherin 1"/>
    <property type="match status" value="1"/>
</dbReference>
<dbReference type="GO" id="GO:0045296">
    <property type="term" value="F:cadherin binding"/>
    <property type="evidence" value="ECO:0007669"/>
    <property type="project" value="TreeGrafter"/>
</dbReference>
<reference evidence="14 15" key="1">
    <citation type="submission" date="2020-10" db="EMBL/GenBank/DDBJ databases">
        <title>Pygocentrus nattereri (red-bellied piranha) genome, fPygNat1, primary haplotype.</title>
        <authorList>
            <person name="Myers G."/>
            <person name="Meyer A."/>
            <person name="Karagic N."/>
            <person name="Pippel M."/>
            <person name="Winkler S."/>
            <person name="Tracey A."/>
            <person name="Wood J."/>
            <person name="Formenti G."/>
            <person name="Howe K."/>
            <person name="Fedrigo O."/>
            <person name="Jarvis E.D."/>
        </authorList>
    </citation>
    <scope>NUCLEOTIDE SEQUENCE [LARGE SCALE GENOMIC DNA]</scope>
</reference>
<name>A0A3B4C1P3_PYGNA</name>
<dbReference type="AlphaFoldDB" id="A0A3B4C1P3"/>
<evidence type="ECO:0000256" key="6">
    <source>
        <dbReference type="ARBA" id="ARBA00022729"/>
    </source>
</evidence>
<evidence type="ECO:0000256" key="4">
    <source>
        <dbReference type="ARBA" id="ARBA00022490"/>
    </source>
</evidence>
<dbReference type="GO" id="GO:0016339">
    <property type="term" value="P:calcium-dependent cell-cell adhesion via plasma membrane cell adhesion molecules"/>
    <property type="evidence" value="ECO:0007669"/>
    <property type="project" value="TreeGrafter"/>
</dbReference>
<keyword evidence="6" id="KW-0732">Signal</keyword>
<feature type="domain" description="Cadherin" evidence="13">
    <location>
        <begin position="25"/>
        <end position="107"/>
    </location>
</feature>
<keyword evidence="7" id="KW-0677">Repeat</keyword>
<dbReference type="CDD" id="cd11304">
    <property type="entry name" value="Cadherin_repeat"/>
    <property type="match status" value="4"/>
</dbReference>
<dbReference type="PROSITE" id="PS50268">
    <property type="entry name" value="CADHERIN_2"/>
    <property type="match status" value="4"/>
</dbReference>
<reference evidence="14" key="3">
    <citation type="submission" date="2025-09" db="UniProtKB">
        <authorList>
            <consortium name="Ensembl"/>
        </authorList>
    </citation>
    <scope>IDENTIFICATION</scope>
</reference>
<dbReference type="GO" id="GO:0007156">
    <property type="term" value="P:homophilic cell adhesion via plasma membrane adhesion molecules"/>
    <property type="evidence" value="ECO:0007669"/>
    <property type="project" value="InterPro"/>
</dbReference>
<dbReference type="GO" id="GO:0044331">
    <property type="term" value="P:cell-cell adhesion mediated by cadherin"/>
    <property type="evidence" value="ECO:0007669"/>
    <property type="project" value="TreeGrafter"/>
</dbReference>
<reference evidence="14" key="2">
    <citation type="submission" date="2025-08" db="UniProtKB">
        <authorList>
            <consortium name="Ensembl"/>
        </authorList>
    </citation>
    <scope>IDENTIFICATION</scope>
</reference>
<evidence type="ECO:0000256" key="9">
    <source>
        <dbReference type="ARBA" id="ARBA00022889"/>
    </source>
</evidence>
<dbReference type="Pfam" id="PF00028">
    <property type="entry name" value="Cadherin"/>
    <property type="match status" value="3"/>
</dbReference>
<keyword evidence="4" id="KW-0963">Cytoplasm</keyword>
<evidence type="ECO:0000256" key="12">
    <source>
        <dbReference type="PROSITE-ProRule" id="PRU00043"/>
    </source>
</evidence>
<keyword evidence="3" id="KW-1003">Cell membrane</keyword>
<evidence type="ECO:0000256" key="10">
    <source>
        <dbReference type="ARBA" id="ARBA00023136"/>
    </source>
</evidence>
<evidence type="ECO:0000256" key="11">
    <source>
        <dbReference type="ARBA" id="ARBA00023180"/>
    </source>
</evidence>
<feature type="domain" description="Cadherin" evidence="13">
    <location>
        <begin position="108"/>
        <end position="224"/>
    </location>
</feature>
<sequence length="637" mass="70158">RRWVLSTIELQEEDPGPYPKELFNDKSSMHKLRFSISGQGVNEDPKGVFTIEPFTGAVIVHKPIDRELYPVFLVEFDVADRESGSILDRTLSFSVAIKDINDNAPEFLPEVLHTSIPENTQEGVLPVSLQAKDKDEKGNENSRITMRVVSQDPPSPVITLKPLSARGSDDNVITQLIFTGCFDYDVTKAYKLLVEAQDHGNPVLTSTATVNIDIIDSNTHQPVFTMETNKEILRLSVEDKDTPNTQASKAVYKILKGNEDGNYKIETDPKTNEGVLTVIKGKDYERTTLTQLEISVENEEPLFLCIDGKPASPAMRAARKLNTTKVDVKVIDVNDPPVFQQKIQTVYKKEEGNPGEVLYEPIVKDVDSDADKIRYELVDDPAKWVKVDPKTGKVTTVMKMDRESPYVVNGTYTVVIRAIDNGEPPATGTGTLVIQLGDLNDNAPYLTSNNSIMCGNKTQRVTVKPDDADAPPFAGPFSFSIASEDKKLLRSESSLISLKSLPYGNYLIPLRIEDQQGKVGLDTLNVVVCDCGDKDVCRSPLPRSSNLNGAAIGILLGSLLLLACKTKEFILNIQEEGNQTLINYNEEGGGSLAKVCLSSHITSISLKSVFLNLCKCLPKCCMMISIKITKTEQILSA</sequence>
<dbReference type="Proteomes" id="UP001501920">
    <property type="component" value="Chromosome 9"/>
</dbReference>
<keyword evidence="10" id="KW-0472">Membrane</keyword>
<dbReference type="PANTHER" id="PTHR24027:SF78">
    <property type="entry name" value="CADHERIN-LIKE PROTEIN 26"/>
    <property type="match status" value="1"/>
</dbReference>
<dbReference type="SUPFAM" id="SSF49313">
    <property type="entry name" value="Cadherin-like"/>
    <property type="match status" value="5"/>
</dbReference>
<dbReference type="GO" id="GO:0034332">
    <property type="term" value="P:adherens junction organization"/>
    <property type="evidence" value="ECO:0007669"/>
    <property type="project" value="TreeGrafter"/>
</dbReference>
<keyword evidence="8 12" id="KW-0106">Calcium</keyword>
<dbReference type="SMART" id="SM00112">
    <property type="entry name" value="CA"/>
    <property type="match status" value="4"/>
</dbReference>
<evidence type="ECO:0000259" key="13">
    <source>
        <dbReference type="PROSITE" id="PS50268"/>
    </source>
</evidence>
<dbReference type="Ensembl" id="ENSPNAT00000006268.2">
    <property type="protein sequence ID" value="ENSPNAP00000004880.2"/>
    <property type="gene ID" value="ENSPNAG00000001647.2"/>
</dbReference>
<proteinExistence type="predicted"/>
<dbReference type="FunFam" id="2.60.40.60:FF:000019">
    <property type="entry name" value="Cadherin 2"/>
    <property type="match status" value="1"/>
</dbReference>
<dbReference type="InterPro" id="IPR039808">
    <property type="entry name" value="Cadherin"/>
</dbReference>
<accession>A0A3B4C1P3</accession>
<evidence type="ECO:0000313" key="15">
    <source>
        <dbReference type="Proteomes" id="UP001501920"/>
    </source>
</evidence>
<dbReference type="GO" id="GO:0005912">
    <property type="term" value="C:adherens junction"/>
    <property type="evidence" value="ECO:0007669"/>
    <property type="project" value="TreeGrafter"/>
</dbReference>
<dbReference type="GO" id="GO:0008013">
    <property type="term" value="F:beta-catenin binding"/>
    <property type="evidence" value="ECO:0007669"/>
    <property type="project" value="TreeGrafter"/>
</dbReference>
<evidence type="ECO:0000313" key="14">
    <source>
        <dbReference type="Ensembl" id="ENSPNAP00000004880.2"/>
    </source>
</evidence>
<evidence type="ECO:0000256" key="2">
    <source>
        <dbReference type="ARBA" id="ARBA00004496"/>
    </source>
</evidence>
<dbReference type="GO" id="GO:0007043">
    <property type="term" value="P:cell-cell junction assembly"/>
    <property type="evidence" value="ECO:0007669"/>
    <property type="project" value="TreeGrafter"/>
</dbReference>
<dbReference type="InterPro" id="IPR015919">
    <property type="entry name" value="Cadherin-like_sf"/>
</dbReference>
<dbReference type="GO" id="GO:0005509">
    <property type="term" value="F:calcium ion binding"/>
    <property type="evidence" value="ECO:0007669"/>
    <property type="project" value="UniProtKB-UniRule"/>
</dbReference>
<protein>
    <recommendedName>
        <fullName evidence="13">Cadherin domain-containing protein</fullName>
    </recommendedName>
</protein>
<dbReference type="GO" id="GO:0060027">
    <property type="term" value="P:convergent extension involved in gastrulation"/>
    <property type="evidence" value="ECO:0007669"/>
    <property type="project" value="UniProtKB-ARBA"/>
</dbReference>
<keyword evidence="11" id="KW-0325">Glycoprotein</keyword>
<dbReference type="GeneTree" id="ENSGT00940000161589"/>
<keyword evidence="5" id="KW-0479">Metal-binding</keyword>
<feature type="domain" description="Cadherin" evidence="13">
    <location>
        <begin position="340"/>
        <end position="446"/>
    </location>
</feature>
<dbReference type="InterPro" id="IPR002126">
    <property type="entry name" value="Cadherin-like_dom"/>
</dbReference>
<evidence type="ECO:0000256" key="5">
    <source>
        <dbReference type="ARBA" id="ARBA00022723"/>
    </source>
</evidence>
<keyword evidence="15" id="KW-1185">Reference proteome</keyword>
<evidence type="ECO:0000256" key="3">
    <source>
        <dbReference type="ARBA" id="ARBA00022475"/>
    </source>
</evidence>
<comment type="subcellular location">
    <subcellularLocation>
        <location evidence="1">Cell membrane</location>
    </subcellularLocation>
    <subcellularLocation>
        <location evidence="2">Cytoplasm</location>
    </subcellularLocation>
</comment>
<dbReference type="PANTHER" id="PTHR24027">
    <property type="entry name" value="CADHERIN-23"/>
    <property type="match status" value="1"/>
</dbReference>
<organism evidence="14 15">
    <name type="scientific">Pygocentrus nattereri</name>
    <name type="common">Red-bellied piranha</name>
    <dbReference type="NCBI Taxonomy" id="42514"/>
    <lineage>
        <taxon>Eukaryota</taxon>
        <taxon>Metazoa</taxon>
        <taxon>Chordata</taxon>
        <taxon>Craniata</taxon>
        <taxon>Vertebrata</taxon>
        <taxon>Euteleostomi</taxon>
        <taxon>Actinopterygii</taxon>
        <taxon>Neopterygii</taxon>
        <taxon>Teleostei</taxon>
        <taxon>Ostariophysi</taxon>
        <taxon>Characiformes</taxon>
        <taxon>Characoidei</taxon>
        <taxon>Pygocentrus</taxon>
    </lineage>
</organism>
<dbReference type="Gene3D" id="2.60.40.60">
    <property type="entry name" value="Cadherins"/>
    <property type="match status" value="5"/>
</dbReference>